<accession>A0A941JQG9</accession>
<dbReference type="AlphaFoldDB" id="A0A941JQG9"/>
<dbReference type="RefSeq" id="WP_171510420.1">
    <property type="nucleotide sequence ID" value="NZ_CP053316.1"/>
</dbReference>
<dbReference type="EMBL" id="JAGTPX010000006">
    <property type="protein sequence ID" value="MBR8669462.1"/>
    <property type="molecule type" value="Genomic_DNA"/>
</dbReference>
<reference evidence="1" key="1">
    <citation type="submission" date="2021-04" db="EMBL/GenBank/DDBJ databases">
        <title>Genomic analysis of electroactive and textile dye degrading Bacillus circulans strain: DC10 isolated from constructed wetland-microbial fuel cells treating textile dye wastewaters.</title>
        <authorList>
            <person name="Patel D.U."/>
            <person name="Desai C.R."/>
        </authorList>
    </citation>
    <scope>NUCLEOTIDE SEQUENCE</scope>
    <source>
        <strain evidence="1">DC10</strain>
    </source>
</reference>
<evidence type="ECO:0000313" key="1">
    <source>
        <dbReference type="EMBL" id="MBR8669462.1"/>
    </source>
</evidence>
<name>A0A941JQG9_NIACI</name>
<protein>
    <submittedName>
        <fullName evidence="1">Uncharacterized protein</fullName>
    </submittedName>
</protein>
<gene>
    <name evidence="1" type="ORF">KD144_07905</name>
</gene>
<comment type="caution">
    <text evidence="1">The sequence shown here is derived from an EMBL/GenBank/DDBJ whole genome shotgun (WGS) entry which is preliminary data.</text>
</comment>
<organism evidence="1">
    <name type="scientific">Niallia circulans</name>
    <name type="common">Bacillus circulans</name>
    <dbReference type="NCBI Taxonomy" id="1397"/>
    <lineage>
        <taxon>Bacteria</taxon>
        <taxon>Bacillati</taxon>
        <taxon>Bacillota</taxon>
        <taxon>Bacilli</taxon>
        <taxon>Bacillales</taxon>
        <taxon>Bacillaceae</taxon>
        <taxon>Niallia</taxon>
    </lineage>
</organism>
<proteinExistence type="predicted"/>
<sequence length="49" mass="5624">MSNKNNVVISENKGNEVLKYFKEIDTQKETNKFVVGRIGKGMSYEIIDD</sequence>